<evidence type="ECO:0000256" key="1">
    <source>
        <dbReference type="SAM" id="MobiDB-lite"/>
    </source>
</evidence>
<accession>A0ABR1YM76</accession>
<dbReference type="EMBL" id="JBBWRZ010000006">
    <property type="protein sequence ID" value="KAK8233601.1"/>
    <property type="molecule type" value="Genomic_DNA"/>
</dbReference>
<evidence type="ECO:0008006" key="4">
    <source>
        <dbReference type="Google" id="ProtNLM"/>
    </source>
</evidence>
<keyword evidence="3" id="KW-1185">Reference proteome</keyword>
<proteinExistence type="predicted"/>
<gene>
    <name evidence="2" type="ORF">HDK90DRAFT_511416</name>
</gene>
<dbReference type="PANTHER" id="PTHR42085:SF2">
    <property type="entry name" value="F-BOX DOMAIN-CONTAINING PROTEIN"/>
    <property type="match status" value="1"/>
</dbReference>
<feature type="region of interest" description="Disordered" evidence="1">
    <location>
        <begin position="1"/>
        <end position="23"/>
    </location>
</feature>
<reference evidence="2 3" key="1">
    <citation type="submission" date="2024-04" db="EMBL/GenBank/DDBJ databases">
        <title>Phyllosticta paracitricarpa is synonymous to the EU quarantine fungus P. citricarpa based on phylogenomic analyses.</title>
        <authorList>
            <consortium name="Lawrence Berkeley National Laboratory"/>
            <person name="Van Ingen-Buijs V.A."/>
            <person name="Van Westerhoven A.C."/>
            <person name="Haridas S."/>
            <person name="Skiadas P."/>
            <person name="Martin F."/>
            <person name="Groenewald J.Z."/>
            <person name="Crous P.W."/>
            <person name="Seidl M.F."/>
        </authorList>
    </citation>
    <scope>NUCLEOTIDE SEQUENCE [LARGE SCALE GENOMIC DNA]</scope>
    <source>
        <strain evidence="2 3">CBS 123374</strain>
    </source>
</reference>
<dbReference type="PANTHER" id="PTHR42085">
    <property type="entry name" value="F-BOX DOMAIN-CONTAINING PROTEIN"/>
    <property type="match status" value="1"/>
</dbReference>
<evidence type="ECO:0000313" key="3">
    <source>
        <dbReference type="Proteomes" id="UP001492380"/>
    </source>
</evidence>
<dbReference type="Proteomes" id="UP001492380">
    <property type="component" value="Unassembled WGS sequence"/>
</dbReference>
<comment type="caution">
    <text evidence="2">The sequence shown here is derived from an EMBL/GenBank/DDBJ whole genome shotgun (WGS) entry which is preliminary data.</text>
</comment>
<evidence type="ECO:0000313" key="2">
    <source>
        <dbReference type="EMBL" id="KAK8233601.1"/>
    </source>
</evidence>
<feature type="region of interest" description="Disordered" evidence="1">
    <location>
        <begin position="347"/>
        <end position="379"/>
    </location>
</feature>
<sequence>MPFPPPTPRSPAEEEDVKHTQQQSALLNLPSEVRLLIYSHLLPRNKDISFHPITRKSSKGTPVPGYIWEPGVRGVGGLWLSILLVCRLTHDEAADILYGSNRFHFTMTSRERLWNSIHPESLNKPFARGLPINTLRVFPSSALLRMRSVSIRVEEDISRPDSYRRVQTWLADAVSRFIGEAEEAPPGCPPLAQQQHRLQDLMVTLISGEFAYRHFAPFADVYWEFNPAASSPAACSHQFVLEPLAQLRGIKSVEIHGHVLPAFAQRLSDIMMITDSTRESSMMTHEYDEHQIGDREPTPLHYDVKRLKKRRCGSGEVTPPVRTTRKFYEPVFDWGANAVHDPDAMDIDGEEEMEDPGDKFMQIGSSHTNLAPRKDSRMA</sequence>
<protein>
    <recommendedName>
        <fullName evidence="4">F-box domain-containing protein</fullName>
    </recommendedName>
</protein>
<dbReference type="InterPro" id="IPR038883">
    <property type="entry name" value="AN11006-like"/>
</dbReference>
<organism evidence="2 3">
    <name type="scientific">Phyllosticta capitalensis</name>
    <dbReference type="NCBI Taxonomy" id="121624"/>
    <lineage>
        <taxon>Eukaryota</taxon>
        <taxon>Fungi</taxon>
        <taxon>Dikarya</taxon>
        <taxon>Ascomycota</taxon>
        <taxon>Pezizomycotina</taxon>
        <taxon>Dothideomycetes</taxon>
        <taxon>Dothideomycetes incertae sedis</taxon>
        <taxon>Botryosphaeriales</taxon>
        <taxon>Phyllostictaceae</taxon>
        <taxon>Phyllosticta</taxon>
    </lineage>
</organism>
<name>A0ABR1YM76_9PEZI</name>